<evidence type="ECO:0000313" key="2">
    <source>
        <dbReference type="EMBL" id="KAG9463571.1"/>
    </source>
</evidence>
<protein>
    <submittedName>
        <fullName evidence="2">Uncharacterized protein</fullName>
    </submittedName>
</protein>
<evidence type="ECO:0000256" key="1">
    <source>
        <dbReference type="SAM" id="Phobius"/>
    </source>
</evidence>
<gene>
    <name evidence="2" type="ORF">GDO78_021483</name>
</gene>
<name>A0A8J6EC95_ELECQ</name>
<sequence>MSPEVKHPRKQLGDLPGIAWATRSGVRYQQNRTLKDVSIINMLLALLLVASHIWAHSSSERVFPRSLSHRVVYGSCVRRRNVLDLSRSLI</sequence>
<evidence type="ECO:0000313" key="3">
    <source>
        <dbReference type="Proteomes" id="UP000770717"/>
    </source>
</evidence>
<feature type="transmembrane region" description="Helical" evidence="1">
    <location>
        <begin position="37"/>
        <end position="55"/>
    </location>
</feature>
<proteinExistence type="predicted"/>
<reference evidence="2" key="1">
    <citation type="thesis" date="2020" institute="ProQuest LLC" country="789 East Eisenhower Parkway, Ann Arbor, MI, USA">
        <title>Comparative Genomics and Chromosome Evolution.</title>
        <authorList>
            <person name="Mudd A.B."/>
        </authorList>
    </citation>
    <scope>NUCLEOTIDE SEQUENCE</scope>
    <source>
        <strain evidence="2">HN-11 Male</strain>
        <tissue evidence="2">Kidney and liver</tissue>
    </source>
</reference>
<keyword evidence="1" id="KW-0472">Membrane</keyword>
<dbReference type="Proteomes" id="UP000770717">
    <property type="component" value="Unassembled WGS sequence"/>
</dbReference>
<comment type="caution">
    <text evidence="2">The sequence shown here is derived from an EMBL/GenBank/DDBJ whole genome shotgun (WGS) entry which is preliminary data.</text>
</comment>
<dbReference type="EMBL" id="WNTK01006455">
    <property type="protein sequence ID" value="KAG9463571.1"/>
    <property type="molecule type" value="Genomic_DNA"/>
</dbReference>
<keyword evidence="1" id="KW-1133">Transmembrane helix</keyword>
<accession>A0A8J6EC95</accession>
<keyword evidence="3" id="KW-1185">Reference proteome</keyword>
<organism evidence="2 3">
    <name type="scientific">Eleutherodactylus coqui</name>
    <name type="common">Puerto Rican coqui</name>
    <dbReference type="NCBI Taxonomy" id="57060"/>
    <lineage>
        <taxon>Eukaryota</taxon>
        <taxon>Metazoa</taxon>
        <taxon>Chordata</taxon>
        <taxon>Craniata</taxon>
        <taxon>Vertebrata</taxon>
        <taxon>Euteleostomi</taxon>
        <taxon>Amphibia</taxon>
        <taxon>Batrachia</taxon>
        <taxon>Anura</taxon>
        <taxon>Neobatrachia</taxon>
        <taxon>Hyloidea</taxon>
        <taxon>Eleutherodactylidae</taxon>
        <taxon>Eleutherodactylinae</taxon>
        <taxon>Eleutherodactylus</taxon>
        <taxon>Eleutherodactylus</taxon>
    </lineage>
</organism>
<keyword evidence="1" id="KW-0812">Transmembrane</keyword>
<dbReference type="AlphaFoldDB" id="A0A8J6EC95"/>